<evidence type="ECO:0000256" key="5">
    <source>
        <dbReference type="PROSITE-ProRule" id="PRU00502"/>
    </source>
</evidence>
<evidence type="ECO:0000313" key="9">
    <source>
        <dbReference type="Proteomes" id="UP001497382"/>
    </source>
</evidence>
<dbReference type="Gene3D" id="3.30.40.10">
    <property type="entry name" value="Zinc/RING finger domain, C3HC4 (zinc finger)"/>
    <property type="match status" value="1"/>
</dbReference>
<dbReference type="GO" id="GO:0004843">
    <property type="term" value="F:cysteine-type deubiquitinase activity"/>
    <property type="evidence" value="ECO:0007669"/>
    <property type="project" value="InterPro"/>
</dbReference>
<evidence type="ECO:0000256" key="3">
    <source>
        <dbReference type="ARBA" id="ARBA00022771"/>
    </source>
</evidence>
<name>A0AAV1ZTC9_9ARAC</name>
<keyword evidence="4" id="KW-0862">Zinc</keyword>
<evidence type="ECO:0008006" key="10">
    <source>
        <dbReference type="Google" id="ProtNLM"/>
    </source>
</evidence>
<dbReference type="GO" id="GO:0005829">
    <property type="term" value="C:cytosol"/>
    <property type="evidence" value="ECO:0007669"/>
    <property type="project" value="TreeGrafter"/>
</dbReference>
<evidence type="ECO:0000256" key="1">
    <source>
        <dbReference type="ARBA" id="ARBA00009085"/>
    </source>
</evidence>
<dbReference type="InterPro" id="IPR038765">
    <property type="entry name" value="Papain-like_cys_pep_sf"/>
</dbReference>
<proteinExistence type="inferred from homology"/>
<keyword evidence="9" id="KW-1185">Reference proteome</keyword>
<dbReference type="GO" id="GO:0005634">
    <property type="term" value="C:nucleus"/>
    <property type="evidence" value="ECO:0007669"/>
    <property type="project" value="TreeGrafter"/>
</dbReference>
<dbReference type="Pfam" id="PF02148">
    <property type="entry name" value="zf-UBP"/>
    <property type="match status" value="1"/>
</dbReference>
<dbReference type="Gene3D" id="3.90.70.10">
    <property type="entry name" value="Cysteine proteinases"/>
    <property type="match status" value="1"/>
</dbReference>
<dbReference type="PROSITE" id="PS50271">
    <property type="entry name" value="ZF_UBP"/>
    <property type="match status" value="1"/>
</dbReference>
<comment type="caution">
    <text evidence="8">The sequence shown here is derived from an EMBL/GenBank/DDBJ whole genome shotgun (WGS) entry which is preliminary data.</text>
</comment>
<dbReference type="AlphaFoldDB" id="A0AAV1ZTC9"/>
<dbReference type="SUPFAM" id="SSF57850">
    <property type="entry name" value="RING/U-box"/>
    <property type="match status" value="1"/>
</dbReference>
<dbReference type="InterPro" id="IPR001394">
    <property type="entry name" value="Peptidase_C19_UCH"/>
</dbReference>
<evidence type="ECO:0000259" key="6">
    <source>
        <dbReference type="PROSITE" id="PS50235"/>
    </source>
</evidence>
<dbReference type="GO" id="GO:0008270">
    <property type="term" value="F:zinc ion binding"/>
    <property type="evidence" value="ECO:0007669"/>
    <property type="project" value="UniProtKB-KW"/>
</dbReference>
<keyword evidence="2" id="KW-0479">Metal-binding</keyword>
<organism evidence="8 9">
    <name type="scientific">Larinioides sclopetarius</name>
    <dbReference type="NCBI Taxonomy" id="280406"/>
    <lineage>
        <taxon>Eukaryota</taxon>
        <taxon>Metazoa</taxon>
        <taxon>Ecdysozoa</taxon>
        <taxon>Arthropoda</taxon>
        <taxon>Chelicerata</taxon>
        <taxon>Arachnida</taxon>
        <taxon>Araneae</taxon>
        <taxon>Araneomorphae</taxon>
        <taxon>Entelegynae</taxon>
        <taxon>Araneoidea</taxon>
        <taxon>Araneidae</taxon>
        <taxon>Larinioides</taxon>
    </lineage>
</organism>
<protein>
    <recommendedName>
        <fullName evidence="10">Ubiquitinyl hydrolase 1</fullName>
    </recommendedName>
</protein>
<sequence length="492" mass="56990">MDFQVEETLSNDSCVHLNSVVDTLKGNYQLVIAYYVTCIAKDATKRKAADVYCCICGASNRRIHACLECAFFGCFDLCEYAKEKGGNSHTHMKDHAIENDHYFAININHGCLFCFECDDYVYNKIFEDIYNDYMVEARRVHGNHQYLAWRPRVEEIALLLKGKIKKISDDSYFGLRGIINIGESCYVNSILQVLMHNPLLRDFFLSDKHKCFKKKPDSCLMCEMFILFQEFYSGITLPFNPMNFFKELQKFSINGLGEDQQDAFELFLEILTGLERSCQETHETDNCNCMIHQTFYGVNQISRKCSHCEVASLLPLDHFVDILLDLKGDKDSIVEILKRKFSEPELISDYTCLNCERNETTYKYTTIKKLPAVICFRMNCVNYDSCKSKPVKKKSTPFKFEDSIDMSEFLNSKGDIKLSNGSHASKSCAVVNRYYLFGVISQRGKACGGHFAAYVKQRKNRWFECDDIEVFPKSWEDVVKSEPYLLFYYKQM</sequence>
<dbReference type="PROSITE" id="PS50235">
    <property type="entry name" value="USP_3"/>
    <property type="match status" value="1"/>
</dbReference>
<evidence type="ECO:0000259" key="7">
    <source>
        <dbReference type="PROSITE" id="PS50271"/>
    </source>
</evidence>
<dbReference type="PANTHER" id="PTHR24006">
    <property type="entry name" value="UBIQUITIN CARBOXYL-TERMINAL HYDROLASE"/>
    <property type="match status" value="1"/>
</dbReference>
<reference evidence="8 9" key="1">
    <citation type="submission" date="2024-04" db="EMBL/GenBank/DDBJ databases">
        <authorList>
            <person name="Rising A."/>
            <person name="Reimegard J."/>
            <person name="Sonavane S."/>
            <person name="Akerstrom W."/>
            <person name="Nylinder S."/>
            <person name="Hedman E."/>
            <person name="Kallberg Y."/>
        </authorList>
    </citation>
    <scope>NUCLEOTIDE SEQUENCE [LARGE SCALE GENOMIC DNA]</scope>
</reference>
<dbReference type="SUPFAM" id="SSF54001">
    <property type="entry name" value="Cysteine proteinases"/>
    <property type="match status" value="1"/>
</dbReference>
<comment type="similarity">
    <text evidence="1">Belongs to the peptidase C19 family.</text>
</comment>
<accession>A0AAV1ZTC9</accession>
<evidence type="ECO:0000256" key="2">
    <source>
        <dbReference type="ARBA" id="ARBA00022723"/>
    </source>
</evidence>
<dbReference type="Proteomes" id="UP001497382">
    <property type="component" value="Unassembled WGS sequence"/>
</dbReference>
<dbReference type="Pfam" id="PF00443">
    <property type="entry name" value="UCH"/>
    <property type="match status" value="1"/>
</dbReference>
<dbReference type="InterPro" id="IPR028889">
    <property type="entry name" value="USP"/>
</dbReference>
<evidence type="ECO:0000313" key="8">
    <source>
        <dbReference type="EMBL" id="CAL1273700.1"/>
    </source>
</evidence>
<gene>
    <name evidence="8" type="ORF">LARSCL_LOCUS7037</name>
</gene>
<dbReference type="InterPro" id="IPR013083">
    <property type="entry name" value="Znf_RING/FYVE/PHD"/>
</dbReference>
<feature type="domain" description="USP" evidence="6">
    <location>
        <begin position="176"/>
        <end position="491"/>
    </location>
</feature>
<dbReference type="GO" id="GO:0016579">
    <property type="term" value="P:protein deubiquitination"/>
    <property type="evidence" value="ECO:0007669"/>
    <property type="project" value="InterPro"/>
</dbReference>
<keyword evidence="3 5" id="KW-0863">Zinc-finger</keyword>
<dbReference type="InterPro" id="IPR001607">
    <property type="entry name" value="Znf_UBP"/>
</dbReference>
<dbReference type="PANTHER" id="PTHR24006:SF937">
    <property type="entry name" value="UBIQUITIN CARBOXYL-TERMINAL HYDROLASE"/>
    <property type="match status" value="1"/>
</dbReference>
<dbReference type="InterPro" id="IPR050164">
    <property type="entry name" value="Peptidase_C19"/>
</dbReference>
<feature type="domain" description="UBP-type" evidence="7">
    <location>
        <begin position="12"/>
        <end position="141"/>
    </location>
</feature>
<evidence type="ECO:0000256" key="4">
    <source>
        <dbReference type="ARBA" id="ARBA00022833"/>
    </source>
</evidence>
<dbReference type="EMBL" id="CAXIEN010000069">
    <property type="protein sequence ID" value="CAL1273700.1"/>
    <property type="molecule type" value="Genomic_DNA"/>
</dbReference>